<evidence type="ECO:0000256" key="1">
    <source>
        <dbReference type="SAM" id="MobiDB-lite"/>
    </source>
</evidence>
<proteinExistence type="predicted"/>
<comment type="caution">
    <text evidence="3">The sequence shown here is derived from an EMBL/GenBank/DDBJ whole genome shotgun (WGS) entry which is preliminary data.</text>
</comment>
<evidence type="ECO:0000313" key="4">
    <source>
        <dbReference type="Proteomes" id="UP000783863"/>
    </source>
</evidence>
<feature type="compositionally biased region" description="Basic and acidic residues" evidence="1">
    <location>
        <begin position="73"/>
        <end position="108"/>
    </location>
</feature>
<sequence>MVGPSITKADREKFLVRLKVGFALLVGVSMTLVALWGSSGPLVALGVGVAATLVGGALAEFTFPDSIAETPYEDDRERGPKPGKKLQERREEQSAQREERATDRNGQR</sequence>
<keyword evidence="2" id="KW-0472">Membrane</keyword>
<reference evidence="3" key="1">
    <citation type="submission" date="2021-06" db="EMBL/GenBank/DDBJ databases">
        <title>Halomicroarcula sp. F24A a new haloarchaeum isolated from saline soil.</title>
        <authorList>
            <person name="Duran-Viseras A."/>
            <person name="Sanchez-Porro C."/>
            <person name="Ventosa A."/>
        </authorList>
    </citation>
    <scope>NUCLEOTIDE SEQUENCE</scope>
    <source>
        <strain evidence="3">F24A</strain>
    </source>
</reference>
<dbReference type="AlphaFoldDB" id="A0A8J8C7J1"/>
<evidence type="ECO:0000313" key="3">
    <source>
        <dbReference type="EMBL" id="MBX0303416.1"/>
    </source>
</evidence>
<name>A0A8J8C7J1_9EURY</name>
<organism evidence="3 4">
    <name type="scientific">Haloarcula salinisoli</name>
    <dbReference type="NCBI Taxonomy" id="2487746"/>
    <lineage>
        <taxon>Archaea</taxon>
        <taxon>Methanobacteriati</taxon>
        <taxon>Methanobacteriota</taxon>
        <taxon>Stenosarchaea group</taxon>
        <taxon>Halobacteria</taxon>
        <taxon>Halobacteriales</taxon>
        <taxon>Haloarculaceae</taxon>
        <taxon>Haloarcula</taxon>
    </lineage>
</organism>
<keyword evidence="2" id="KW-1133">Transmembrane helix</keyword>
<dbReference type="Proteomes" id="UP000783863">
    <property type="component" value="Unassembled WGS sequence"/>
</dbReference>
<feature type="transmembrane region" description="Helical" evidence="2">
    <location>
        <begin position="20"/>
        <end position="37"/>
    </location>
</feature>
<protein>
    <submittedName>
        <fullName evidence="3">Uncharacterized protein</fullName>
    </submittedName>
</protein>
<feature type="transmembrane region" description="Helical" evidence="2">
    <location>
        <begin position="43"/>
        <end position="63"/>
    </location>
</feature>
<accession>A0A8J8C7J1</accession>
<gene>
    <name evidence="3" type="ORF">EGD98_06995</name>
</gene>
<evidence type="ECO:0000256" key="2">
    <source>
        <dbReference type="SAM" id="Phobius"/>
    </source>
</evidence>
<feature type="region of interest" description="Disordered" evidence="1">
    <location>
        <begin position="69"/>
        <end position="108"/>
    </location>
</feature>
<dbReference type="EMBL" id="RKLQ01000001">
    <property type="protein sequence ID" value="MBX0303416.1"/>
    <property type="molecule type" value="Genomic_DNA"/>
</dbReference>
<keyword evidence="4" id="KW-1185">Reference proteome</keyword>
<keyword evidence="2" id="KW-0812">Transmembrane</keyword>